<feature type="compositionally biased region" description="Acidic residues" evidence="1">
    <location>
        <begin position="8"/>
        <end position="21"/>
    </location>
</feature>
<gene>
    <name evidence="3" type="primary">LOC113212241</name>
</gene>
<organism evidence="2 3">
    <name type="scientific">Frankliniella occidentalis</name>
    <name type="common">Western flower thrips</name>
    <name type="synonym">Euthrips occidentalis</name>
    <dbReference type="NCBI Taxonomy" id="133901"/>
    <lineage>
        <taxon>Eukaryota</taxon>
        <taxon>Metazoa</taxon>
        <taxon>Ecdysozoa</taxon>
        <taxon>Arthropoda</taxon>
        <taxon>Hexapoda</taxon>
        <taxon>Insecta</taxon>
        <taxon>Pterygota</taxon>
        <taxon>Neoptera</taxon>
        <taxon>Paraneoptera</taxon>
        <taxon>Thysanoptera</taxon>
        <taxon>Terebrantia</taxon>
        <taxon>Thripoidea</taxon>
        <taxon>Thripidae</taxon>
        <taxon>Frankliniella</taxon>
    </lineage>
</organism>
<feature type="compositionally biased region" description="Acidic residues" evidence="1">
    <location>
        <begin position="66"/>
        <end position="79"/>
    </location>
</feature>
<name>A0A6J1T0A7_FRAOC</name>
<feature type="region of interest" description="Disordered" evidence="1">
    <location>
        <begin position="1"/>
        <end position="123"/>
    </location>
</feature>
<evidence type="ECO:0000256" key="1">
    <source>
        <dbReference type="SAM" id="MobiDB-lite"/>
    </source>
</evidence>
<sequence>MGDKPNDSDQDQDSSDNEDSPPSDNSDSPQSDNSDDSPPSDNSDDSPPSDNSDDSSPSDNDGPPSDNDDGPPSDNDDGPPSDNGDSDSSAFEFNGANHSGTDIESESEASSEDDNGPLVFGNNEELGEHINNQLRQWALDGGVMSMRKLDKLLRLLHRSFPNVPQSYKSLLKWLT</sequence>
<evidence type="ECO:0000313" key="2">
    <source>
        <dbReference type="Proteomes" id="UP000504606"/>
    </source>
</evidence>
<accession>A0A6J1T0A7</accession>
<dbReference type="AlphaFoldDB" id="A0A6J1T0A7"/>
<protein>
    <submittedName>
        <fullName evidence="3">Germ cell nuclear acidic protein-like</fullName>
    </submittedName>
</protein>
<feature type="compositionally biased region" description="Low complexity" evidence="1">
    <location>
        <begin position="80"/>
        <end position="89"/>
    </location>
</feature>
<dbReference type="KEGG" id="foc:113212241"/>
<keyword evidence="2" id="KW-1185">Reference proteome</keyword>
<dbReference type="GeneID" id="113212241"/>
<dbReference type="Proteomes" id="UP000504606">
    <property type="component" value="Unplaced"/>
</dbReference>
<dbReference type="RefSeq" id="XP_026286638.1">
    <property type="nucleotide sequence ID" value="XM_026430853.1"/>
</dbReference>
<feature type="compositionally biased region" description="Low complexity" evidence="1">
    <location>
        <begin position="22"/>
        <end position="65"/>
    </location>
</feature>
<evidence type="ECO:0000313" key="3">
    <source>
        <dbReference type="RefSeq" id="XP_026286638.1"/>
    </source>
</evidence>
<proteinExistence type="predicted"/>
<reference evidence="3" key="1">
    <citation type="submission" date="2025-08" db="UniProtKB">
        <authorList>
            <consortium name="RefSeq"/>
        </authorList>
    </citation>
    <scope>IDENTIFICATION</scope>
    <source>
        <tissue evidence="3">Whole organism</tissue>
    </source>
</reference>
<feature type="compositionally biased region" description="Acidic residues" evidence="1">
    <location>
        <begin position="103"/>
        <end position="115"/>
    </location>
</feature>